<accession>A0A066W6G7</accession>
<dbReference type="InterPro" id="IPR022649">
    <property type="entry name" value="Pr_cel_nuc_antig_C"/>
</dbReference>
<dbReference type="InterPro" id="IPR022648">
    <property type="entry name" value="Pr_cel_nuc_antig_N"/>
</dbReference>
<evidence type="ECO:0000313" key="9">
    <source>
        <dbReference type="Proteomes" id="UP000027361"/>
    </source>
</evidence>
<feature type="compositionally biased region" description="Basic residues" evidence="5">
    <location>
        <begin position="267"/>
        <end position="277"/>
    </location>
</feature>
<reference evidence="8 9" key="1">
    <citation type="submission" date="2014-05" db="EMBL/GenBank/DDBJ databases">
        <title>Draft genome sequence of a rare smut relative, Tilletiaria anomala UBC 951.</title>
        <authorList>
            <consortium name="DOE Joint Genome Institute"/>
            <person name="Toome M."/>
            <person name="Kuo A."/>
            <person name="Henrissat B."/>
            <person name="Lipzen A."/>
            <person name="Tritt A."/>
            <person name="Yoshinaga Y."/>
            <person name="Zane M."/>
            <person name="Barry K."/>
            <person name="Grigoriev I.V."/>
            <person name="Spatafora J.W."/>
            <person name="Aimea M.C."/>
        </authorList>
    </citation>
    <scope>NUCLEOTIDE SEQUENCE [LARGE SCALE GENOMIC DNA]</scope>
    <source>
        <strain evidence="8 9">UBC 951</strain>
    </source>
</reference>
<dbReference type="Pfam" id="PF02747">
    <property type="entry name" value="PCNA_C"/>
    <property type="match status" value="2"/>
</dbReference>
<feature type="region of interest" description="Disordered" evidence="5">
    <location>
        <begin position="184"/>
        <end position="286"/>
    </location>
</feature>
<dbReference type="EMBL" id="JMSN01000021">
    <property type="protein sequence ID" value="KDN49567.1"/>
    <property type="molecule type" value="Genomic_DNA"/>
</dbReference>
<dbReference type="Gene3D" id="3.10.150.10">
    <property type="entry name" value="DNA Polymerase III, subunit A, domain 2"/>
    <property type="match status" value="3"/>
</dbReference>
<dbReference type="PRINTS" id="PR00339">
    <property type="entry name" value="PCNACYCLIN"/>
</dbReference>
<evidence type="ECO:0000259" key="6">
    <source>
        <dbReference type="Pfam" id="PF00705"/>
    </source>
</evidence>
<comment type="subcellular location">
    <subcellularLocation>
        <location evidence="3">Nucleus</location>
    </subcellularLocation>
</comment>
<keyword evidence="4" id="KW-0235">DNA replication</keyword>
<dbReference type="InParanoid" id="A0A066W6G7"/>
<dbReference type="OMA" id="GEFACIC"/>
<dbReference type="InterPro" id="IPR000730">
    <property type="entry name" value="Pr_cel_nuc_antig"/>
</dbReference>
<dbReference type="PROSITE" id="PS00293">
    <property type="entry name" value="PCNA_2"/>
    <property type="match status" value="1"/>
</dbReference>
<dbReference type="AlphaFoldDB" id="A0A066W6G7"/>
<comment type="function">
    <text evidence="3">This protein is an auxiliary protein of DNA polymerase delta and is involved in the control of eukaryotic DNA replication by increasing the polymerase's processivity during elongation of the leading strand.</text>
</comment>
<dbReference type="RefSeq" id="XP_013244353.1">
    <property type="nucleotide sequence ID" value="XM_013388899.1"/>
</dbReference>
<dbReference type="PANTHER" id="PTHR11352">
    <property type="entry name" value="PROLIFERATING CELL NUCLEAR ANTIGEN"/>
    <property type="match status" value="1"/>
</dbReference>
<dbReference type="GO" id="GO:0006298">
    <property type="term" value="P:mismatch repair"/>
    <property type="evidence" value="ECO:0007669"/>
    <property type="project" value="TreeGrafter"/>
</dbReference>
<dbReference type="GO" id="GO:0006275">
    <property type="term" value="P:regulation of DNA replication"/>
    <property type="evidence" value="ECO:0007669"/>
    <property type="project" value="InterPro"/>
</dbReference>
<evidence type="ECO:0000256" key="3">
    <source>
        <dbReference type="RuleBase" id="RU000641"/>
    </source>
</evidence>
<keyword evidence="2 4" id="KW-0238">DNA-binding</keyword>
<feature type="domain" description="Proliferating cell nuclear antigen PCNA C-terminal" evidence="7">
    <location>
        <begin position="283"/>
        <end position="349"/>
    </location>
</feature>
<dbReference type="GO" id="GO:0003677">
    <property type="term" value="F:DNA binding"/>
    <property type="evidence" value="ECO:0007669"/>
    <property type="project" value="UniProtKB-KW"/>
</dbReference>
<dbReference type="Proteomes" id="UP000027361">
    <property type="component" value="Unassembled WGS sequence"/>
</dbReference>
<dbReference type="CDD" id="cd00577">
    <property type="entry name" value="PCNA"/>
    <property type="match status" value="1"/>
</dbReference>
<name>A0A066W6G7_TILAU</name>
<feature type="domain" description="Proliferating cell nuclear antigen PCNA C-terminal" evidence="7">
    <location>
        <begin position="127"/>
        <end position="187"/>
    </location>
</feature>
<dbReference type="STRING" id="1037660.A0A066W6G7"/>
<dbReference type="HAMAP" id="MF_00317">
    <property type="entry name" value="DNApol_clamp_arch"/>
    <property type="match status" value="1"/>
</dbReference>
<organism evidence="8 9">
    <name type="scientific">Tilletiaria anomala (strain ATCC 24038 / CBS 436.72 / UBC 951)</name>
    <dbReference type="NCBI Taxonomy" id="1037660"/>
    <lineage>
        <taxon>Eukaryota</taxon>
        <taxon>Fungi</taxon>
        <taxon>Dikarya</taxon>
        <taxon>Basidiomycota</taxon>
        <taxon>Ustilaginomycotina</taxon>
        <taxon>Exobasidiomycetes</taxon>
        <taxon>Georgefischeriales</taxon>
        <taxon>Tilletiariaceae</taxon>
        <taxon>Tilletiaria</taxon>
    </lineage>
</organism>
<evidence type="ECO:0000256" key="5">
    <source>
        <dbReference type="SAM" id="MobiDB-lite"/>
    </source>
</evidence>
<dbReference type="FunCoup" id="A0A066W6G7">
    <property type="interactions" value="596"/>
</dbReference>
<sequence length="356" mass="38749">MLEARLPEAALLKRVLDSVSALITDANFDCSDEGIHLQAMDNSHVALSAIELRADGFDPYRCDRPMTIGISLASLSKIVKSGNNDDILTLRKDESGDSLTLTFESAKTDRIAEYDLKLMDIDSEHLGIPDTDFQATVYMSSAEFGRITRDLTNVGESVTIEVQKEGITFATEGDIGKANLTLKQGSASGSTSAGGASSSKVKVSKDEEEDLDEGEEEENAKRVQAEKDDDEEENEEDAMPADKKRKRSNGKAGQIESDEEVDDKNKSAAKKGGKKGKGAAAMRTEEGEVPVRIELSQAVKLTFSLKYLSNFAKAAPLSAEVKLQMSKGFPLLCEFAFENGHVRFYLAPKLSEEDDE</sequence>
<protein>
    <recommendedName>
        <fullName evidence="3">DNA sliding clamp PCNA</fullName>
    </recommendedName>
</protein>
<gene>
    <name evidence="8" type="ORF">K437DRAFT_273221</name>
</gene>
<dbReference type="GO" id="GO:0019985">
    <property type="term" value="P:translesion synthesis"/>
    <property type="evidence" value="ECO:0007669"/>
    <property type="project" value="TreeGrafter"/>
</dbReference>
<dbReference type="InterPro" id="IPR046938">
    <property type="entry name" value="DNA_clamp_sf"/>
</dbReference>
<feature type="compositionally biased region" description="Acidic residues" evidence="5">
    <location>
        <begin position="206"/>
        <end position="218"/>
    </location>
</feature>
<dbReference type="PANTHER" id="PTHR11352:SF0">
    <property type="entry name" value="PROLIFERATING CELL NUCLEAR ANTIGEN"/>
    <property type="match status" value="1"/>
</dbReference>
<evidence type="ECO:0000313" key="8">
    <source>
        <dbReference type="EMBL" id="KDN49567.1"/>
    </source>
</evidence>
<evidence type="ECO:0000259" key="7">
    <source>
        <dbReference type="Pfam" id="PF02747"/>
    </source>
</evidence>
<dbReference type="GO" id="GO:0030337">
    <property type="term" value="F:DNA polymerase processivity factor activity"/>
    <property type="evidence" value="ECO:0007669"/>
    <property type="project" value="InterPro"/>
</dbReference>
<dbReference type="OrthoDB" id="534348at2759"/>
<dbReference type="Pfam" id="PF00705">
    <property type="entry name" value="PCNA_N"/>
    <property type="match status" value="1"/>
</dbReference>
<evidence type="ECO:0000256" key="1">
    <source>
        <dbReference type="ARBA" id="ARBA00010462"/>
    </source>
</evidence>
<feature type="domain" description="Proliferating cell nuclear antigen PCNA N-terminal" evidence="6">
    <location>
        <begin position="1"/>
        <end position="123"/>
    </location>
</feature>
<dbReference type="HOGENOM" id="CLU_043978_0_0_1"/>
<feature type="compositionally biased region" description="Acidic residues" evidence="5">
    <location>
        <begin position="227"/>
        <end position="239"/>
    </location>
</feature>
<dbReference type="SUPFAM" id="SSF55979">
    <property type="entry name" value="DNA clamp"/>
    <property type="match status" value="2"/>
</dbReference>
<evidence type="ECO:0000256" key="2">
    <source>
        <dbReference type="ARBA" id="ARBA00023125"/>
    </source>
</evidence>
<keyword evidence="9" id="KW-1185">Reference proteome</keyword>
<dbReference type="NCBIfam" id="TIGR00590">
    <property type="entry name" value="pcna"/>
    <property type="match status" value="1"/>
</dbReference>
<proteinExistence type="inferred from homology"/>
<comment type="caution">
    <text evidence="8">The sequence shown here is derived from an EMBL/GenBank/DDBJ whole genome shotgun (WGS) entry which is preliminary data.</text>
</comment>
<dbReference type="GeneID" id="25266424"/>
<dbReference type="InterPro" id="IPR022659">
    <property type="entry name" value="Pr_cel_nuc_antig_CS"/>
</dbReference>
<keyword evidence="3" id="KW-0539">Nucleus</keyword>
<dbReference type="FunFam" id="3.10.150.10:FF:000008">
    <property type="entry name" value="Proliferating cell nuclear antigen"/>
    <property type="match status" value="1"/>
</dbReference>
<comment type="similarity">
    <text evidence="1 4">Belongs to the PCNA family.</text>
</comment>
<feature type="compositionally biased region" description="Low complexity" evidence="5">
    <location>
        <begin position="185"/>
        <end position="201"/>
    </location>
</feature>
<dbReference type="GO" id="GO:0043626">
    <property type="term" value="C:PCNA complex"/>
    <property type="evidence" value="ECO:0007669"/>
    <property type="project" value="TreeGrafter"/>
</dbReference>
<evidence type="ECO:0000256" key="4">
    <source>
        <dbReference type="RuleBase" id="RU003671"/>
    </source>
</evidence>
<dbReference type="GO" id="GO:0006272">
    <property type="term" value="P:leading strand elongation"/>
    <property type="evidence" value="ECO:0007669"/>
    <property type="project" value="TreeGrafter"/>
</dbReference>